<gene>
    <name evidence="4" type="ORF">QHT84_13925</name>
</gene>
<evidence type="ECO:0000256" key="2">
    <source>
        <dbReference type="ARBA" id="ARBA00023239"/>
    </source>
</evidence>
<dbReference type="InterPro" id="IPR038672">
    <property type="entry name" value="CpcT/CpeT_sf"/>
</dbReference>
<dbReference type="RefSeq" id="WP_283240184.1">
    <property type="nucleotide sequence ID" value="NZ_JASGBP010000013.1"/>
</dbReference>
<keyword evidence="2 4" id="KW-0456">Lyase</keyword>
<evidence type="ECO:0000256" key="3">
    <source>
        <dbReference type="SAM" id="SignalP"/>
    </source>
</evidence>
<comment type="caution">
    <text evidence="4">The sequence shown here is derived from an EMBL/GenBank/DDBJ whole genome shotgun (WGS) entry which is preliminary data.</text>
</comment>
<dbReference type="CDD" id="cd16338">
    <property type="entry name" value="CpcT"/>
    <property type="match status" value="1"/>
</dbReference>
<feature type="signal peptide" evidence="3">
    <location>
        <begin position="1"/>
        <end position="23"/>
    </location>
</feature>
<protein>
    <submittedName>
        <fullName evidence="4">Chromophore lyase CpcT/CpeT</fullName>
    </submittedName>
</protein>
<organism evidence="4 5">
    <name type="scientific">Flavobacterium sedimenticola</name>
    <dbReference type="NCBI Taxonomy" id="3043286"/>
    <lineage>
        <taxon>Bacteria</taxon>
        <taxon>Pseudomonadati</taxon>
        <taxon>Bacteroidota</taxon>
        <taxon>Flavobacteriia</taxon>
        <taxon>Flavobacteriales</taxon>
        <taxon>Flavobacteriaceae</taxon>
        <taxon>Flavobacterium</taxon>
    </lineage>
</organism>
<dbReference type="Pfam" id="PF06206">
    <property type="entry name" value="CpeT"/>
    <property type="match status" value="1"/>
</dbReference>
<proteinExistence type="inferred from homology"/>
<keyword evidence="4" id="KW-0436">Ligase</keyword>
<keyword evidence="3" id="KW-0732">Signal</keyword>
<name>A0ABT6XTU2_9FLAO</name>
<dbReference type="Proteomes" id="UP001230035">
    <property type="component" value="Unassembled WGS sequence"/>
</dbReference>
<keyword evidence="5" id="KW-1185">Reference proteome</keyword>
<dbReference type="EMBL" id="JASGBP010000013">
    <property type="protein sequence ID" value="MDI9258519.1"/>
    <property type="molecule type" value="Genomic_DNA"/>
</dbReference>
<evidence type="ECO:0000256" key="1">
    <source>
        <dbReference type="ARBA" id="ARBA00008206"/>
    </source>
</evidence>
<feature type="chain" id="PRO_5046863049" evidence="3">
    <location>
        <begin position="24"/>
        <end position="206"/>
    </location>
</feature>
<comment type="similarity">
    <text evidence="1">Belongs to the CpcT/CpeT biliprotein lyase family.</text>
</comment>
<dbReference type="InterPro" id="IPR010404">
    <property type="entry name" value="CpcT/CpeT"/>
</dbReference>
<dbReference type="GO" id="GO:0016874">
    <property type="term" value="F:ligase activity"/>
    <property type="evidence" value="ECO:0007669"/>
    <property type="project" value="UniProtKB-KW"/>
</dbReference>
<dbReference type="PANTHER" id="PTHR35137:SF1">
    <property type="entry name" value="CHROMOPHORE LYASE CRL, CHLOROPLASTIC"/>
    <property type="match status" value="1"/>
</dbReference>
<dbReference type="PANTHER" id="PTHR35137">
    <property type="entry name" value="CHROMOPHORE LYASE CRL, CHLOROPLASTIC"/>
    <property type="match status" value="1"/>
</dbReference>
<accession>A0ABT6XTU2</accession>
<evidence type="ECO:0000313" key="4">
    <source>
        <dbReference type="EMBL" id="MDI9258519.1"/>
    </source>
</evidence>
<dbReference type="GO" id="GO:0016829">
    <property type="term" value="F:lyase activity"/>
    <property type="evidence" value="ECO:0007669"/>
    <property type="project" value="UniProtKB-KW"/>
</dbReference>
<sequence>MRIFLFSLLAVVCFSSCKSGQTAASQDSSPLDELVSIMQGHYSSEKQSVTDKDYFNISLRMTPIWKSKGHYLFVEQALFDKQDKPYRVRIYKVSQRGDSFVSEIYTLKDEKAWIGKWATPEVYDQLTEADIELKQGCEVVLKRVGKNRFEGATGDKTCPSELRGASWANSKVTVTENSILSWDQGFDKDGKQVWGATKGGYAFFKI</sequence>
<evidence type="ECO:0000313" key="5">
    <source>
        <dbReference type="Proteomes" id="UP001230035"/>
    </source>
</evidence>
<dbReference type="Gene3D" id="2.40.128.590">
    <property type="entry name" value="CpcT/CpeT domain"/>
    <property type="match status" value="1"/>
</dbReference>
<reference evidence="4 5" key="1">
    <citation type="submission" date="2023-05" db="EMBL/GenBank/DDBJ databases">
        <title>Flavobacterium sedimenti sp. nov., isolated from the sediment.</title>
        <authorList>
            <person name="Wu N."/>
        </authorList>
    </citation>
    <scope>NUCLEOTIDE SEQUENCE [LARGE SCALE GENOMIC DNA]</scope>
    <source>
        <strain evidence="4 5">YZ-48</strain>
    </source>
</reference>